<dbReference type="EMBL" id="JAAKDE010000002">
    <property type="protein sequence ID" value="MBA2132151.1"/>
    <property type="molecule type" value="Genomic_DNA"/>
</dbReference>
<dbReference type="SUPFAM" id="SSF51726">
    <property type="entry name" value="UROD/MetE-like"/>
    <property type="match status" value="1"/>
</dbReference>
<comment type="cofactor">
    <cofactor evidence="1">
        <name>Zn(2+)</name>
        <dbReference type="ChEBI" id="CHEBI:29105"/>
    </cofactor>
</comment>
<sequence>MTMTSRERVMAAIAGDEFDVFPAVSPTSVATIEGMRRSGASFPSAHTNGEEMAELAAVGHEEFGFDTVAPYFSVHLEAAALGAKVDWSDQTSTPQVMATAFHSLDEFAIPDNFLSRFEFQQLLRALRLLRKRFRGEVAVIGKVIGPWTLAYNLYGVENLILDTILEPVKTRALIEELAKVPLEFAKAQFEAGADIITWADHVTADLVSAKIYEEFVMPVHARVTRILQQYGPLILHVCGNVADRFPLFIKAGFKCFHMDSRNDIAEAVAMAGDRIKIVGGINNPLTLSQGTPAEVRREVEYNLACGVQMIGPECAIPTSVPTENLKTLVQTVHSHSPETVKKLQDYGRKKS</sequence>
<dbReference type="InterPro" id="IPR006360">
    <property type="entry name" value="Mtase_MtaA_CmuA"/>
</dbReference>
<dbReference type="GO" id="GO:0008168">
    <property type="term" value="F:methyltransferase activity"/>
    <property type="evidence" value="ECO:0007669"/>
    <property type="project" value="UniProtKB-KW"/>
</dbReference>
<comment type="caution">
    <text evidence="8">The sequence shown here is derived from an EMBL/GenBank/DDBJ whole genome shotgun (WGS) entry which is preliminary data.</text>
</comment>
<protein>
    <submittedName>
        <fullName evidence="8">MtaA/CmuA family methyltransferase</fullName>
        <ecNumber evidence="8">2.1.1.-</ecNumber>
    </submittedName>
</protein>
<keyword evidence="3 8" id="KW-0808">Transferase</keyword>
<dbReference type="Proteomes" id="UP000657177">
    <property type="component" value="Unassembled WGS sequence"/>
</dbReference>
<evidence type="ECO:0000313" key="9">
    <source>
        <dbReference type="Proteomes" id="UP000657177"/>
    </source>
</evidence>
<reference evidence="8" key="1">
    <citation type="submission" date="2020-06" db="EMBL/GenBank/DDBJ databases">
        <title>Novel chitinolytic bacterium.</title>
        <authorList>
            <person name="Ungkulpasvich U."/>
            <person name="Kosugi A."/>
            <person name="Uke A."/>
        </authorList>
    </citation>
    <scope>NUCLEOTIDE SEQUENCE</scope>
    <source>
        <strain evidence="8">UUS1-1</strain>
    </source>
</reference>
<dbReference type="EC" id="2.1.1.-" evidence="8"/>
<dbReference type="PANTHER" id="PTHR47099:SF1">
    <property type="entry name" value="METHYLCOBAMIDE:COM METHYLTRANSFERASE MTBA"/>
    <property type="match status" value="1"/>
</dbReference>
<dbReference type="GO" id="GO:0032259">
    <property type="term" value="P:methylation"/>
    <property type="evidence" value="ECO:0007669"/>
    <property type="project" value="UniProtKB-KW"/>
</dbReference>
<proteinExistence type="predicted"/>
<dbReference type="GO" id="GO:0006779">
    <property type="term" value="P:porphyrin-containing compound biosynthetic process"/>
    <property type="evidence" value="ECO:0007669"/>
    <property type="project" value="InterPro"/>
</dbReference>
<organism evidence="8 9">
    <name type="scientific">Capillibacterium thermochitinicola</name>
    <dbReference type="NCBI Taxonomy" id="2699427"/>
    <lineage>
        <taxon>Bacteria</taxon>
        <taxon>Bacillati</taxon>
        <taxon>Bacillota</taxon>
        <taxon>Capillibacterium</taxon>
    </lineage>
</organism>
<dbReference type="InterPro" id="IPR000257">
    <property type="entry name" value="Uroporphyrinogen_deCOase"/>
</dbReference>
<dbReference type="GO" id="GO:0015948">
    <property type="term" value="P:methanogenesis"/>
    <property type="evidence" value="ECO:0007669"/>
    <property type="project" value="UniProtKB-KW"/>
</dbReference>
<dbReference type="Pfam" id="PF01208">
    <property type="entry name" value="URO-D"/>
    <property type="match status" value="1"/>
</dbReference>
<evidence type="ECO:0000259" key="7">
    <source>
        <dbReference type="Pfam" id="PF01208"/>
    </source>
</evidence>
<dbReference type="InterPro" id="IPR038071">
    <property type="entry name" value="UROD/MetE-like_sf"/>
</dbReference>
<evidence type="ECO:0000313" key="8">
    <source>
        <dbReference type="EMBL" id="MBA2132151.1"/>
    </source>
</evidence>
<dbReference type="AlphaFoldDB" id="A0A8J6LI12"/>
<keyword evidence="5" id="KW-0862">Zinc</keyword>
<feature type="domain" description="Uroporphyrinogen decarboxylase (URO-D)" evidence="7">
    <location>
        <begin position="4"/>
        <end position="334"/>
    </location>
</feature>
<evidence type="ECO:0000256" key="2">
    <source>
        <dbReference type="ARBA" id="ARBA00022603"/>
    </source>
</evidence>
<dbReference type="NCBIfam" id="NF004889">
    <property type="entry name" value="PRK06252.1"/>
    <property type="match status" value="1"/>
</dbReference>
<keyword evidence="2 8" id="KW-0489">Methyltransferase</keyword>
<dbReference type="NCBIfam" id="TIGR01463">
    <property type="entry name" value="mtaA_cmuA"/>
    <property type="match status" value="1"/>
</dbReference>
<evidence type="ECO:0000256" key="4">
    <source>
        <dbReference type="ARBA" id="ARBA00022723"/>
    </source>
</evidence>
<dbReference type="PANTHER" id="PTHR47099">
    <property type="entry name" value="METHYLCOBAMIDE:COM METHYLTRANSFERASE MTBA"/>
    <property type="match status" value="1"/>
</dbReference>
<gene>
    <name evidence="8" type="ORF">G5B42_01090</name>
</gene>
<evidence type="ECO:0000256" key="3">
    <source>
        <dbReference type="ARBA" id="ARBA00022679"/>
    </source>
</evidence>
<keyword evidence="9" id="KW-1185">Reference proteome</keyword>
<keyword evidence="4" id="KW-0479">Metal-binding</keyword>
<dbReference type="InterPro" id="IPR052024">
    <property type="entry name" value="Methanogen_methyltrans"/>
</dbReference>
<dbReference type="Gene3D" id="3.20.20.210">
    <property type="match status" value="1"/>
</dbReference>
<name>A0A8J6LI12_9FIRM</name>
<evidence type="ECO:0000256" key="1">
    <source>
        <dbReference type="ARBA" id="ARBA00001947"/>
    </source>
</evidence>
<dbReference type="GO" id="GO:0004853">
    <property type="term" value="F:uroporphyrinogen decarboxylase activity"/>
    <property type="evidence" value="ECO:0007669"/>
    <property type="project" value="InterPro"/>
</dbReference>
<keyword evidence="6" id="KW-0484">Methanogenesis</keyword>
<dbReference type="GO" id="GO:0006730">
    <property type="term" value="P:one-carbon metabolic process"/>
    <property type="evidence" value="ECO:0007669"/>
    <property type="project" value="InterPro"/>
</dbReference>
<evidence type="ECO:0000256" key="5">
    <source>
        <dbReference type="ARBA" id="ARBA00022833"/>
    </source>
</evidence>
<evidence type="ECO:0000256" key="6">
    <source>
        <dbReference type="ARBA" id="ARBA00022994"/>
    </source>
</evidence>
<dbReference type="GO" id="GO:0046872">
    <property type="term" value="F:metal ion binding"/>
    <property type="evidence" value="ECO:0007669"/>
    <property type="project" value="UniProtKB-KW"/>
</dbReference>
<accession>A0A8J6LI12</accession>